<proteinExistence type="predicted"/>
<dbReference type="Gene3D" id="3.40.50.720">
    <property type="entry name" value="NAD(P)-binding Rossmann-like Domain"/>
    <property type="match status" value="1"/>
</dbReference>
<feature type="compositionally biased region" description="Polar residues" evidence="2">
    <location>
        <begin position="57"/>
        <end position="72"/>
    </location>
</feature>
<dbReference type="GO" id="GO:0004300">
    <property type="term" value="F:enoyl-CoA hydratase activity"/>
    <property type="evidence" value="ECO:0007669"/>
    <property type="project" value="TreeGrafter"/>
</dbReference>
<keyword evidence="1" id="KW-0560">Oxidoreductase</keyword>
<dbReference type="AlphaFoldDB" id="A0A0M0K0I6"/>
<evidence type="ECO:0000259" key="3">
    <source>
        <dbReference type="Pfam" id="PF00725"/>
    </source>
</evidence>
<dbReference type="InterPro" id="IPR050136">
    <property type="entry name" value="FA_oxidation_alpha_subunit"/>
</dbReference>
<sequence length="420" mass="45274">MVAQTSQLSVDATTLRVLSKVYGSVVQLDDRGRLDDEISVKIDFATIGSKKRPRSDGSPTTSTTASRQQPRSFDSKPPKLAPLAGIIEMHKAALAVAVLSLKHKVVAQMEEIVPKHCIIATNTSTLPIAHIAQHAKRPENIVGMHYFSPAEVMQLLEVIPHAKTSDAVCAAAVDVGIRQGKTVISVKDVPGFYVNRCIGPMSTEALAVVQQGCDPIKLNQAMLDFGYPVGPITLLDEVGIDVTTHVVNNLIGDPAKGYLGVRMEGADLKIMDDFVAAGLLGKKTGKGFFDHSDKKAKVKAIHPEAAKLIKKYQHPTKRIDPATPIEAIVERVVLRFVIEAIHCLQDGIIASARDGDIGAVFGVGFPPFRGGPFMWLDTVGPKVIVEKLKKLEAEHGPQFAPPKLLLDKAAKGELFHNAKP</sequence>
<protein>
    <submittedName>
        <fullName evidence="5">Trifunctional enzyme subunit mitochondrial</fullName>
    </submittedName>
</protein>
<reference evidence="6" key="1">
    <citation type="journal article" date="2015" name="PLoS Genet.">
        <title>Genome Sequence and Transcriptome Analyses of Chrysochromulina tobin: Metabolic Tools for Enhanced Algal Fitness in the Prominent Order Prymnesiales (Haptophyceae).</title>
        <authorList>
            <person name="Hovde B.T."/>
            <person name="Deodato C.R."/>
            <person name="Hunsperger H.M."/>
            <person name="Ryken S.A."/>
            <person name="Yost W."/>
            <person name="Jha R.K."/>
            <person name="Patterson J."/>
            <person name="Monnat R.J. Jr."/>
            <person name="Barlow S.B."/>
            <person name="Starkenburg S.R."/>
            <person name="Cattolico R.A."/>
        </authorList>
    </citation>
    <scope>NUCLEOTIDE SEQUENCE</scope>
    <source>
        <strain evidence="6">CCMP291</strain>
    </source>
</reference>
<feature type="domain" description="3-hydroxyacyl-CoA dehydrogenase NAD binding" evidence="4">
    <location>
        <begin position="98"/>
        <end position="189"/>
    </location>
</feature>
<evidence type="ECO:0000313" key="5">
    <source>
        <dbReference type="EMBL" id="KOO32092.1"/>
    </source>
</evidence>
<keyword evidence="6" id="KW-1185">Reference proteome</keyword>
<name>A0A0M0K0I6_9EUKA</name>
<dbReference type="InterPro" id="IPR006180">
    <property type="entry name" value="3-OHacyl-CoA_DH_CS"/>
</dbReference>
<dbReference type="GO" id="GO:0070403">
    <property type="term" value="F:NAD+ binding"/>
    <property type="evidence" value="ECO:0007669"/>
    <property type="project" value="InterPro"/>
</dbReference>
<dbReference type="GO" id="GO:0016507">
    <property type="term" value="C:mitochondrial fatty acid beta-oxidation multienzyme complex"/>
    <property type="evidence" value="ECO:0007669"/>
    <property type="project" value="TreeGrafter"/>
</dbReference>
<dbReference type="PANTHER" id="PTHR43612">
    <property type="entry name" value="TRIFUNCTIONAL ENZYME SUBUNIT ALPHA"/>
    <property type="match status" value="1"/>
</dbReference>
<evidence type="ECO:0000256" key="2">
    <source>
        <dbReference type="SAM" id="MobiDB-lite"/>
    </source>
</evidence>
<dbReference type="Gene3D" id="1.10.1040.50">
    <property type="match status" value="1"/>
</dbReference>
<organism evidence="5 6">
    <name type="scientific">Chrysochromulina tobinii</name>
    <dbReference type="NCBI Taxonomy" id="1460289"/>
    <lineage>
        <taxon>Eukaryota</taxon>
        <taxon>Haptista</taxon>
        <taxon>Haptophyta</taxon>
        <taxon>Prymnesiophyceae</taxon>
        <taxon>Prymnesiales</taxon>
        <taxon>Chrysochromulinaceae</taxon>
        <taxon>Chrysochromulina</taxon>
    </lineage>
</organism>
<dbReference type="EMBL" id="JWZX01001851">
    <property type="protein sequence ID" value="KOO32092.1"/>
    <property type="molecule type" value="Genomic_DNA"/>
</dbReference>
<dbReference type="GO" id="GO:0016509">
    <property type="term" value="F:long-chain (3S)-3-hydroxyacyl-CoA dehydrogenase (NAD+) activity"/>
    <property type="evidence" value="ECO:0007669"/>
    <property type="project" value="TreeGrafter"/>
</dbReference>
<dbReference type="PROSITE" id="PS00067">
    <property type="entry name" value="3HCDH"/>
    <property type="match status" value="1"/>
</dbReference>
<dbReference type="InterPro" id="IPR008927">
    <property type="entry name" value="6-PGluconate_DH-like_C_sf"/>
</dbReference>
<comment type="caution">
    <text evidence="5">The sequence shown here is derived from an EMBL/GenBank/DDBJ whole genome shotgun (WGS) entry which is preliminary data.</text>
</comment>
<feature type="region of interest" description="Disordered" evidence="2">
    <location>
        <begin position="49"/>
        <end position="77"/>
    </location>
</feature>
<dbReference type="Pfam" id="PF00725">
    <property type="entry name" value="3HCDH"/>
    <property type="match status" value="2"/>
</dbReference>
<dbReference type="SUPFAM" id="SSF51735">
    <property type="entry name" value="NAD(P)-binding Rossmann-fold domains"/>
    <property type="match status" value="1"/>
</dbReference>
<dbReference type="Pfam" id="PF02737">
    <property type="entry name" value="3HCDH_N"/>
    <property type="match status" value="1"/>
</dbReference>
<accession>A0A0M0K0I6</accession>
<dbReference type="SUPFAM" id="SSF48179">
    <property type="entry name" value="6-phosphogluconate dehydrogenase C-terminal domain-like"/>
    <property type="match status" value="2"/>
</dbReference>
<dbReference type="InterPro" id="IPR036291">
    <property type="entry name" value="NAD(P)-bd_dom_sf"/>
</dbReference>
<evidence type="ECO:0000313" key="6">
    <source>
        <dbReference type="Proteomes" id="UP000037460"/>
    </source>
</evidence>
<dbReference type="GO" id="GO:0006635">
    <property type="term" value="P:fatty acid beta-oxidation"/>
    <property type="evidence" value="ECO:0007669"/>
    <property type="project" value="UniProtKB-ARBA"/>
</dbReference>
<dbReference type="Proteomes" id="UP000037460">
    <property type="component" value="Unassembled WGS sequence"/>
</dbReference>
<feature type="domain" description="3-hydroxyacyl-CoA dehydrogenase C-terminal" evidence="3">
    <location>
        <begin position="328"/>
        <end position="414"/>
    </location>
</feature>
<dbReference type="InterPro" id="IPR006108">
    <property type="entry name" value="3HC_DH_C"/>
</dbReference>
<gene>
    <name evidence="5" type="ORF">Ctob_015654</name>
</gene>
<evidence type="ECO:0000256" key="1">
    <source>
        <dbReference type="ARBA" id="ARBA00023002"/>
    </source>
</evidence>
<dbReference type="PANTHER" id="PTHR43612:SF3">
    <property type="entry name" value="TRIFUNCTIONAL ENZYME SUBUNIT ALPHA, MITOCHONDRIAL"/>
    <property type="match status" value="1"/>
</dbReference>
<evidence type="ECO:0000259" key="4">
    <source>
        <dbReference type="Pfam" id="PF02737"/>
    </source>
</evidence>
<dbReference type="OrthoDB" id="10004768at2759"/>
<dbReference type="InterPro" id="IPR006176">
    <property type="entry name" value="3-OHacyl-CoA_DH_NAD-bd"/>
</dbReference>
<feature type="domain" description="3-hydroxyacyl-CoA dehydrogenase C-terminal" evidence="3">
    <location>
        <begin position="191"/>
        <end position="290"/>
    </location>
</feature>